<dbReference type="HOGENOM" id="CLU_055817_1_1_11"/>
<dbReference type="InterPro" id="IPR043917">
    <property type="entry name" value="DUF5753"/>
</dbReference>
<dbReference type="SUPFAM" id="SSF47413">
    <property type="entry name" value="lambda repressor-like DNA-binding domains"/>
    <property type="match status" value="1"/>
</dbReference>
<dbReference type="InterPro" id="IPR001387">
    <property type="entry name" value="Cro/C1-type_HTH"/>
</dbReference>
<dbReference type="InterPro" id="IPR010982">
    <property type="entry name" value="Lambda_DNA-bd_dom_sf"/>
</dbReference>
<sequence length="288" mass="32116">MPQEQHGPIASRLLLGKALQQLRNEVGMSGAEVAKEMGFGAAKLSKIERGQAPITKADLHLFFEVLKVSEDVRPTLLELGAQSRRPRRNRTNTFEQELPGKNFERYLGLEEIAVGIKDWHPYLIPGLLQTPEYAHALISANPLLLPDQVKHLVQLRMERQRALRRESEPLHLWSIVEEYALRRVIGDRQTRDDQLRHLLTMGQKPNINVQVIPESAGAHAGLDGAFAILDAGVHLPPVVYIDSRGMNTYVEGVTDLAAYKATYDQIQSAALSPVQSASMITAVLEESR</sequence>
<feature type="domain" description="HTH cro/C1-type" evidence="1">
    <location>
        <begin position="19"/>
        <end position="73"/>
    </location>
</feature>
<dbReference type="Pfam" id="PF13560">
    <property type="entry name" value="HTH_31"/>
    <property type="match status" value="1"/>
</dbReference>
<dbReference type="AlphaFoldDB" id="D7AVX4"/>
<evidence type="ECO:0000313" key="3">
    <source>
        <dbReference type="Proteomes" id="UP000002219"/>
    </source>
</evidence>
<dbReference type="RefSeq" id="WP_013155241.1">
    <property type="nucleotide sequence ID" value="NC_014210.1"/>
</dbReference>
<dbReference type="Pfam" id="PF19054">
    <property type="entry name" value="DUF5753"/>
    <property type="match status" value="1"/>
</dbReference>
<dbReference type="GO" id="GO:0003677">
    <property type="term" value="F:DNA binding"/>
    <property type="evidence" value="ECO:0007669"/>
    <property type="project" value="InterPro"/>
</dbReference>
<dbReference type="PROSITE" id="PS50943">
    <property type="entry name" value="HTH_CROC1"/>
    <property type="match status" value="1"/>
</dbReference>
<keyword evidence="3" id="KW-1185">Reference proteome</keyword>
<dbReference type="Gene3D" id="1.10.260.40">
    <property type="entry name" value="lambda repressor-like DNA-binding domains"/>
    <property type="match status" value="1"/>
</dbReference>
<dbReference type="Proteomes" id="UP000002219">
    <property type="component" value="Chromosome 1"/>
</dbReference>
<proteinExistence type="predicted"/>
<dbReference type="GeneID" id="91486783"/>
<dbReference type="OrthoDB" id="5177725at2"/>
<name>D7AVX4_NOCDD</name>
<reference evidence="2 3" key="1">
    <citation type="journal article" date="2010" name="Stand. Genomic Sci.">
        <title>Complete genome sequence of Nocardiopsis dassonvillei type strain (IMRU 509).</title>
        <authorList>
            <person name="Sun H."/>
            <person name="Lapidus A."/>
            <person name="Nolan M."/>
            <person name="Lucas S."/>
            <person name="Del Rio T.G."/>
            <person name="Tice H."/>
            <person name="Cheng J.F."/>
            <person name="Tapia R."/>
            <person name="Han C."/>
            <person name="Goodwin L."/>
            <person name="Pitluck S."/>
            <person name="Pagani I."/>
            <person name="Ivanova N."/>
            <person name="Mavromatis K."/>
            <person name="Mikhailova N."/>
            <person name="Pati A."/>
            <person name="Chen A."/>
            <person name="Palaniappan K."/>
            <person name="Land M."/>
            <person name="Hauser L."/>
            <person name="Chang Y.J."/>
            <person name="Jeffries C.D."/>
            <person name="Djao O.D."/>
            <person name="Rohde M."/>
            <person name="Sikorski J."/>
            <person name="Goker M."/>
            <person name="Woyke T."/>
            <person name="Bristow J."/>
            <person name="Eisen J.A."/>
            <person name="Markowitz V."/>
            <person name="Hugenholtz P."/>
            <person name="Kyrpides N.C."/>
            <person name="Klenk H.P."/>
        </authorList>
    </citation>
    <scope>NUCLEOTIDE SEQUENCE [LARGE SCALE GENOMIC DNA]</scope>
    <source>
        <strain evidence="3">ATCC 23218 / DSM 43111 / CIP 107115 / JCM 7437 / KCTC 9190 / NBRC 14626 / NCTC 10488 / NRRL B-5397 / IMRU 509</strain>
    </source>
</reference>
<evidence type="ECO:0000313" key="2">
    <source>
        <dbReference type="EMBL" id="ADH69634.1"/>
    </source>
</evidence>
<dbReference type="CDD" id="cd00093">
    <property type="entry name" value="HTH_XRE"/>
    <property type="match status" value="1"/>
</dbReference>
<organism evidence="2 3">
    <name type="scientific">Nocardiopsis dassonvillei (strain ATCC 23218 / DSM 43111 / CIP 107115 / JCM 7437 / KCTC 9190 / NBRC 14626 / NCTC 10488 / NRRL B-5397 / IMRU 509)</name>
    <name type="common">Actinomadura dassonvillei</name>
    <dbReference type="NCBI Taxonomy" id="446468"/>
    <lineage>
        <taxon>Bacteria</taxon>
        <taxon>Bacillati</taxon>
        <taxon>Actinomycetota</taxon>
        <taxon>Actinomycetes</taxon>
        <taxon>Streptosporangiales</taxon>
        <taxon>Nocardiopsidaceae</taxon>
        <taxon>Nocardiopsis</taxon>
    </lineage>
</organism>
<dbReference type="KEGG" id="nda:Ndas_4245"/>
<protein>
    <submittedName>
        <fullName evidence="2">Transcriptional regulator, XRE family</fullName>
    </submittedName>
</protein>
<evidence type="ECO:0000259" key="1">
    <source>
        <dbReference type="PROSITE" id="PS50943"/>
    </source>
</evidence>
<accession>D7AVX4</accession>
<gene>
    <name evidence="2" type="ordered locus">Ndas_4245</name>
</gene>
<dbReference type="eggNOG" id="COG1396">
    <property type="taxonomic scope" value="Bacteria"/>
</dbReference>
<dbReference type="EMBL" id="CP002040">
    <property type="protein sequence ID" value="ADH69634.1"/>
    <property type="molecule type" value="Genomic_DNA"/>
</dbReference>
<dbReference type="SMART" id="SM00530">
    <property type="entry name" value="HTH_XRE"/>
    <property type="match status" value="1"/>
</dbReference>
<dbReference type="STRING" id="446468.Ndas_4245"/>